<name>A0ABU8YXS3_9CYAN</name>
<keyword evidence="2" id="KW-1185">Reference proteome</keyword>
<gene>
    <name evidence="1" type="ORF">WMG39_29520</name>
</gene>
<evidence type="ECO:0000313" key="1">
    <source>
        <dbReference type="EMBL" id="MEK0188956.1"/>
    </source>
</evidence>
<sequence length="126" mass="14286">MIFDEGRQLEIVQAIERVRDGILWKPGKAMSHLLKRINLGHLEPDATLEEYNGVISFIVRDADAKVYVYVYGKTFYPTVTSSVNNTIWLVMMGLDGVLETAFPPKEPESYLANSMFIYVGLVKDLL</sequence>
<accession>A0ABU8YXS3</accession>
<proteinExistence type="predicted"/>
<protein>
    <submittedName>
        <fullName evidence="1">Uncharacterized protein</fullName>
    </submittedName>
</protein>
<reference evidence="1 2" key="1">
    <citation type="journal article" date="2020" name="Harmful Algae">
        <title>Molecular and morphological characterization of a novel dihydroanatoxin-a producing Microcoleus species (cyanobacteria) from the Russian River, California, USA.</title>
        <authorList>
            <person name="Conklin K.Y."/>
            <person name="Stancheva R."/>
            <person name="Otten T.G."/>
            <person name="Fadness R."/>
            <person name="Boyer G.L."/>
            <person name="Read B."/>
            <person name="Zhang X."/>
            <person name="Sheath R.G."/>
        </authorList>
    </citation>
    <scope>NUCLEOTIDE SEQUENCE [LARGE SCALE GENOMIC DNA]</scope>
    <source>
        <strain evidence="1 2">PTRS2</strain>
    </source>
</reference>
<dbReference type="EMBL" id="JBBLXS010000851">
    <property type="protein sequence ID" value="MEK0188956.1"/>
    <property type="molecule type" value="Genomic_DNA"/>
</dbReference>
<comment type="caution">
    <text evidence="1">The sequence shown here is derived from an EMBL/GenBank/DDBJ whole genome shotgun (WGS) entry which is preliminary data.</text>
</comment>
<dbReference type="RefSeq" id="WP_340542322.1">
    <property type="nucleotide sequence ID" value="NZ_JBBLXS010000851.1"/>
</dbReference>
<dbReference type="Proteomes" id="UP001384579">
    <property type="component" value="Unassembled WGS sequence"/>
</dbReference>
<organism evidence="1 2">
    <name type="scientific">Microcoleus anatoxicus PTRS2</name>
    <dbReference type="NCBI Taxonomy" id="2705321"/>
    <lineage>
        <taxon>Bacteria</taxon>
        <taxon>Bacillati</taxon>
        <taxon>Cyanobacteriota</taxon>
        <taxon>Cyanophyceae</taxon>
        <taxon>Oscillatoriophycideae</taxon>
        <taxon>Oscillatoriales</taxon>
        <taxon>Microcoleaceae</taxon>
        <taxon>Microcoleus</taxon>
        <taxon>Microcoleus anatoxicus</taxon>
    </lineage>
</organism>
<evidence type="ECO:0000313" key="2">
    <source>
        <dbReference type="Proteomes" id="UP001384579"/>
    </source>
</evidence>